<gene>
    <name evidence="2" type="ORF">MM239_05610</name>
</gene>
<evidence type="ECO:0000313" key="2">
    <source>
        <dbReference type="EMBL" id="MCH7408862.1"/>
    </source>
</evidence>
<name>A0ABS9UXF3_9BACT</name>
<evidence type="ECO:0008006" key="4">
    <source>
        <dbReference type="Google" id="ProtNLM"/>
    </source>
</evidence>
<dbReference type="Proteomes" id="UP001165489">
    <property type="component" value="Unassembled WGS sequence"/>
</dbReference>
<evidence type="ECO:0000256" key="1">
    <source>
        <dbReference type="SAM" id="SignalP"/>
    </source>
</evidence>
<reference evidence="2" key="1">
    <citation type="submission" date="2022-03" db="EMBL/GenBank/DDBJ databases">
        <title>De novo assembled genomes of Belliella spp. (Cyclobacteriaceae) strains.</title>
        <authorList>
            <person name="Szabo A."/>
            <person name="Korponai K."/>
            <person name="Felfoldi T."/>
        </authorList>
    </citation>
    <scope>NUCLEOTIDE SEQUENCE</scope>
    <source>
        <strain evidence="2">DSM 111904</strain>
    </source>
</reference>
<sequence>MKKLSVIFLFLLISFSSCTEVEELSGECIVYLKEFDDSGTQLSYVIDQDVRRNKKTGVFTYRVMLEDGRSRLWSISRDPEPDENGNYIYFSKSQNGEKIEVDYVQCANDVYLAD</sequence>
<feature type="signal peptide" evidence="1">
    <location>
        <begin position="1"/>
        <end position="19"/>
    </location>
</feature>
<dbReference type="PROSITE" id="PS51257">
    <property type="entry name" value="PROKAR_LIPOPROTEIN"/>
    <property type="match status" value="1"/>
</dbReference>
<keyword evidence="1" id="KW-0732">Signal</keyword>
<accession>A0ABS9UXF3</accession>
<protein>
    <recommendedName>
        <fullName evidence="4">Lipoprotein</fullName>
    </recommendedName>
</protein>
<comment type="caution">
    <text evidence="2">The sequence shown here is derived from an EMBL/GenBank/DDBJ whole genome shotgun (WGS) entry which is preliminary data.</text>
</comment>
<feature type="chain" id="PRO_5046939027" description="Lipoprotein" evidence="1">
    <location>
        <begin position="20"/>
        <end position="114"/>
    </location>
</feature>
<organism evidence="2 3">
    <name type="scientific">Belliella filtrata</name>
    <dbReference type="NCBI Taxonomy" id="2923435"/>
    <lineage>
        <taxon>Bacteria</taxon>
        <taxon>Pseudomonadati</taxon>
        <taxon>Bacteroidota</taxon>
        <taxon>Cytophagia</taxon>
        <taxon>Cytophagales</taxon>
        <taxon>Cyclobacteriaceae</taxon>
        <taxon>Belliella</taxon>
    </lineage>
</organism>
<dbReference type="EMBL" id="JAKZGP010000009">
    <property type="protein sequence ID" value="MCH7408862.1"/>
    <property type="molecule type" value="Genomic_DNA"/>
</dbReference>
<evidence type="ECO:0000313" key="3">
    <source>
        <dbReference type="Proteomes" id="UP001165489"/>
    </source>
</evidence>
<keyword evidence="3" id="KW-1185">Reference proteome</keyword>
<proteinExistence type="predicted"/>
<dbReference type="RefSeq" id="WP_241347224.1">
    <property type="nucleotide sequence ID" value="NZ_JAKZGP010000009.1"/>
</dbReference>